<feature type="region of interest" description="Disordered" evidence="9">
    <location>
        <begin position="1"/>
        <end position="51"/>
    </location>
</feature>
<proteinExistence type="inferred from homology"/>
<dbReference type="HOGENOM" id="CLU_066912_0_0_1"/>
<sequence length="296" mass="34388">MSAKRKFEETESTATVHESRQFQVPGSKPKPAKKPRNNEQPIYRKQAHASSVNAIKKRIRDVSRRLERADDLPANVRLDDERALAAYGQELAAAETEKNRQRMIKKYHMVRFFERQKATRVLKKLRKRLLESTSEGEVQQLKTKMHNAEVDLNYTQFCPLSERYVSLYPQSKDREEEDDTAHTKPTTKPPIWYEVEKCMEEGTLVRLRNRDTKQPRTSKTLELRPAKPRPKAIPPPPDTSGLNRRERRSQHRVQDEVRKKNKSAGFEKNQLFGAMQSVPKITTDDADDSDGGFFED</sequence>
<accession>S3D1X9</accession>
<feature type="region of interest" description="Disordered" evidence="9">
    <location>
        <begin position="204"/>
        <end position="296"/>
    </location>
</feature>
<dbReference type="STRING" id="1116229.S3D1X9"/>
<dbReference type="InterPro" id="IPR019310">
    <property type="entry name" value="Efg1"/>
</dbReference>
<comment type="function">
    <text evidence="1">Involved in rRNA processing.</text>
</comment>
<evidence type="ECO:0000256" key="5">
    <source>
        <dbReference type="ARBA" id="ARBA00019827"/>
    </source>
</evidence>
<evidence type="ECO:0000256" key="6">
    <source>
        <dbReference type="ARBA" id="ARBA00022552"/>
    </source>
</evidence>
<evidence type="ECO:0000256" key="2">
    <source>
        <dbReference type="ARBA" id="ARBA00004604"/>
    </source>
</evidence>
<comment type="subcellular location">
    <subcellularLocation>
        <location evidence="2">Nucleus</location>
        <location evidence="2">Nucleolus</location>
    </subcellularLocation>
</comment>
<dbReference type="KEGG" id="glz:GLAREA_11872"/>
<evidence type="ECO:0000256" key="3">
    <source>
        <dbReference type="ARBA" id="ARBA00006916"/>
    </source>
</evidence>
<dbReference type="GO" id="GO:0030688">
    <property type="term" value="C:preribosome, small subunit precursor"/>
    <property type="evidence" value="ECO:0007669"/>
    <property type="project" value="TreeGrafter"/>
</dbReference>
<evidence type="ECO:0000256" key="8">
    <source>
        <dbReference type="ARBA" id="ARBA00023242"/>
    </source>
</evidence>
<name>S3D1X9_GLAL2</name>
<dbReference type="PANTHER" id="PTHR33911">
    <property type="entry name" value="RRNA-PROCESSING PROTEIN EFG1"/>
    <property type="match status" value="1"/>
</dbReference>
<dbReference type="Pfam" id="PF10153">
    <property type="entry name" value="Efg1"/>
    <property type="match status" value="1"/>
</dbReference>
<dbReference type="GO" id="GO:0005730">
    <property type="term" value="C:nucleolus"/>
    <property type="evidence" value="ECO:0007669"/>
    <property type="project" value="UniProtKB-SubCell"/>
</dbReference>
<evidence type="ECO:0000256" key="9">
    <source>
        <dbReference type="SAM" id="MobiDB-lite"/>
    </source>
</evidence>
<keyword evidence="7" id="KW-0175">Coiled coil</keyword>
<dbReference type="RefSeq" id="XP_008080845.1">
    <property type="nucleotide sequence ID" value="XM_008082654.1"/>
</dbReference>
<dbReference type="eggNOG" id="KOG4484">
    <property type="taxonomic scope" value="Eukaryota"/>
</dbReference>
<feature type="compositionally biased region" description="Polar residues" evidence="9">
    <location>
        <begin position="12"/>
        <end position="24"/>
    </location>
</feature>
<gene>
    <name evidence="10" type="ORF">GLAREA_11872</name>
</gene>
<dbReference type="GO" id="GO:0000462">
    <property type="term" value="P:maturation of SSU-rRNA from tricistronic rRNA transcript (SSU-rRNA, 5.8S rRNA, LSU-rRNA)"/>
    <property type="evidence" value="ECO:0007669"/>
    <property type="project" value="TreeGrafter"/>
</dbReference>
<dbReference type="AlphaFoldDB" id="S3D1X9"/>
<keyword evidence="11" id="KW-1185">Reference proteome</keyword>
<dbReference type="GeneID" id="19470913"/>
<comment type="similarity">
    <text evidence="3">Belongs to the EFG1 family.</text>
</comment>
<keyword evidence="6" id="KW-0698">rRNA processing</keyword>
<evidence type="ECO:0000256" key="1">
    <source>
        <dbReference type="ARBA" id="ARBA00002773"/>
    </source>
</evidence>
<dbReference type="EMBL" id="KE145360">
    <property type="protein sequence ID" value="EPE31790.1"/>
    <property type="molecule type" value="Genomic_DNA"/>
</dbReference>
<organism evidence="10 11">
    <name type="scientific">Glarea lozoyensis (strain ATCC 20868 / MF5171)</name>
    <dbReference type="NCBI Taxonomy" id="1116229"/>
    <lineage>
        <taxon>Eukaryota</taxon>
        <taxon>Fungi</taxon>
        <taxon>Dikarya</taxon>
        <taxon>Ascomycota</taxon>
        <taxon>Pezizomycotina</taxon>
        <taxon>Leotiomycetes</taxon>
        <taxon>Helotiales</taxon>
        <taxon>Helotiaceae</taxon>
        <taxon>Glarea</taxon>
    </lineage>
</organism>
<feature type="compositionally biased region" description="Acidic residues" evidence="9">
    <location>
        <begin position="284"/>
        <end position="296"/>
    </location>
</feature>
<reference evidence="10 11" key="1">
    <citation type="journal article" date="2013" name="BMC Genomics">
        <title>Genomics-driven discovery of the pneumocandin biosynthetic gene cluster in the fungus Glarea lozoyensis.</title>
        <authorList>
            <person name="Chen L."/>
            <person name="Yue Q."/>
            <person name="Zhang X."/>
            <person name="Xiang M."/>
            <person name="Wang C."/>
            <person name="Li S."/>
            <person name="Che Y."/>
            <person name="Ortiz-Lopez F.J."/>
            <person name="Bills G.F."/>
            <person name="Liu X."/>
            <person name="An Z."/>
        </authorList>
    </citation>
    <scope>NUCLEOTIDE SEQUENCE [LARGE SCALE GENOMIC DNA]</scope>
    <source>
        <strain evidence="11">ATCC 20868 / MF5171</strain>
    </source>
</reference>
<evidence type="ECO:0000313" key="10">
    <source>
        <dbReference type="EMBL" id="EPE31790.1"/>
    </source>
</evidence>
<dbReference type="PANTHER" id="PTHR33911:SF1">
    <property type="entry name" value="RRNA-PROCESSING PROTEIN EFG1"/>
    <property type="match status" value="1"/>
</dbReference>
<protein>
    <recommendedName>
        <fullName evidence="4">rRNA-processing protein EFG1</fullName>
    </recommendedName>
    <alternativeName>
        <fullName evidence="5">rRNA-processing protein efg1</fullName>
    </alternativeName>
</protein>
<dbReference type="OMA" id="KCMEEGT"/>
<evidence type="ECO:0000256" key="7">
    <source>
        <dbReference type="ARBA" id="ARBA00023054"/>
    </source>
</evidence>
<dbReference type="InterPro" id="IPR050786">
    <property type="entry name" value="EFG1_rRNA-proc"/>
</dbReference>
<keyword evidence="8" id="KW-0539">Nucleus</keyword>
<dbReference type="OrthoDB" id="47732at2759"/>
<evidence type="ECO:0000313" key="11">
    <source>
        <dbReference type="Proteomes" id="UP000016922"/>
    </source>
</evidence>
<feature type="compositionally biased region" description="Basic and acidic residues" evidence="9">
    <location>
        <begin position="208"/>
        <end position="225"/>
    </location>
</feature>
<evidence type="ECO:0000256" key="4">
    <source>
        <dbReference type="ARBA" id="ARBA00018689"/>
    </source>
</evidence>
<dbReference type="Proteomes" id="UP000016922">
    <property type="component" value="Unassembled WGS sequence"/>
</dbReference>